<evidence type="ECO:0000256" key="5">
    <source>
        <dbReference type="ARBA" id="ARBA00022603"/>
    </source>
</evidence>
<evidence type="ECO:0000256" key="1">
    <source>
        <dbReference type="ARBA" id="ARBA00004123"/>
    </source>
</evidence>
<gene>
    <name evidence="16" type="ORF">AMAG_06844</name>
</gene>
<dbReference type="OrthoDB" id="7848332at2759"/>
<reference evidence="17" key="2">
    <citation type="submission" date="2009-11" db="EMBL/GenBank/DDBJ databases">
        <title>The Genome Sequence of Allomyces macrogynus strain ATCC 38327.</title>
        <authorList>
            <consortium name="The Broad Institute Genome Sequencing Platform"/>
            <person name="Russ C."/>
            <person name="Cuomo C."/>
            <person name="Shea T."/>
            <person name="Young S.K."/>
            <person name="Zeng Q."/>
            <person name="Koehrsen M."/>
            <person name="Haas B."/>
            <person name="Borodovsky M."/>
            <person name="Guigo R."/>
            <person name="Alvarado L."/>
            <person name="Berlin A."/>
            <person name="Borenstein D."/>
            <person name="Chen Z."/>
            <person name="Engels R."/>
            <person name="Freedman E."/>
            <person name="Gellesch M."/>
            <person name="Goldberg J."/>
            <person name="Griggs A."/>
            <person name="Gujja S."/>
            <person name="Heiman D."/>
            <person name="Hepburn T."/>
            <person name="Howarth C."/>
            <person name="Jen D."/>
            <person name="Larson L."/>
            <person name="Lewis B."/>
            <person name="Mehta T."/>
            <person name="Park D."/>
            <person name="Pearson M."/>
            <person name="Roberts A."/>
            <person name="Saif S."/>
            <person name="Shenoy N."/>
            <person name="Sisk P."/>
            <person name="Stolte C."/>
            <person name="Sykes S."/>
            <person name="Walk T."/>
            <person name="White J."/>
            <person name="Yandava C."/>
            <person name="Burger G."/>
            <person name="Gray M.W."/>
            <person name="Holland P.W.H."/>
            <person name="King N."/>
            <person name="Lang F.B.F."/>
            <person name="Roger A.J."/>
            <person name="Ruiz-Trillo I."/>
            <person name="Lander E."/>
            <person name="Nusbaum C."/>
        </authorList>
    </citation>
    <scope>NUCLEOTIDE SEQUENCE [LARGE SCALE GENOMIC DNA]</scope>
    <source>
        <strain evidence="17">ATCC 38327</strain>
    </source>
</reference>
<evidence type="ECO:0000256" key="13">
    <source>
        <dbReference type="PROSITE-ProRule" id="PRU01015"/>
    </source>
</evidence>
<evidence type="ECO:0000256" key="8">
    <source>
        <dbReference type="ARBA" id="ARBA00022853"/>
    </source>
</evidence>
<dbReference type="eggNOG" id="KOG1500">
    <property type="taxonomic scope" value="Eukaryota"/>
</dbReference>
<keyword evidence="6 13" id="KW-0808">Transferase</keyword>
<comment type="catalytic activity">
    <reaction evidence="12">
        <text>L-arginyl-[protein] + 2 S-adenosyl-L-methionine = N(omega),N(omega)-dimethyl-L-arginyl-[protein] + 2 S-adenosyl-L-homocysteine + 2 H(+)</text>
        <dbReference type="Rhea" id="RHEA:48096"/>
        <dbReference type="Rhea" id="RHEA-COMP:10532"/>
        <dbReference type="Rhea" id="RHEA-COMP:11991"/>
        <dbReference type="ChEBI" id="CHEBI:15378"/>
        <dbReference type="ChEBI" id="CHEBI:29965"/>
        <dbReference type="ChEBI" id="CHEBI:57856"/>
        <dbReference type="ChEBI" id="CHEBI:59789"/>
        <dbReference type="ChEBI" id="CHEBI:61897"/>
        <dbReference type="EC" id="2.1.1.319"/>
    </reaction>
</comment>
<dbReference type="GO" id="GO:0005737">
    <property type="term" value="C:cytoplasm"/>
    <property type="evidence" value="ECO:0007669"/>
    <property type="project" value="UniProtKB-SubCell"/>
</dbReference>
<evidence type="ECO:0000256" key="6">
    <source>
        <dbReference type="ARBA" id="ARBA00022679"/>
    </source>
</evidence>
<dbReference type="GO" id="GO:0035242">
    <property type="term" value="F:protein-arginine omega-N asymmetric methyltransferase activity"/>
    <property type="evidence" value="ECO:0007669"/>
    <property type="project" value="UniProtKB-EC"/>
</dbReference>
<dbReference type="EMBL" id="GG745337">
    <property type="protein sequence ID" value="KNE61090.1"/>
    <property type="molecule type" value="Genomic_DNA"/>
</dbReference>
<evidence type="ECO:0000313" key="16">
    <source>
        <dbReference type="EMBL" id="KNE61090.1"/>
    </source>
</evidence>
<evidence type="ECO:0000313" key="17">
    <source>
        <dbReference type="Proteomes" id="UP000054350"/>
    </source>
</evidence>
<keyword evidence="4" id="KW-0963">Cytoplasm</keyword>
<dbReference type="Gene3D" id="3.40.50.150">
    <property type="entry name" value="Vaccinia Virus protein VP39"/>
    <property type="match status" value="1"/>
</dbReference>
<evidence type="ECO:0000256" key="11">
    <source>
        <dbReference type="ARBA" id="ARBA00023242"/>
    </source>
</evidence>
<dbReference type="Proteomes" id="UP000054350">
    <property type="component" value="Unassembled WGS sequence"/>
</dbReference>
<dbReference type="OMA" id="NSEPTHW"/>
<evidence type="ECO:0000256" key="12">
    <source>
        <dbReference type="ARBA" id="ARBA00049086"/>
    </source>
</evidence>
<evidence type="ECO:0000256" key="7">
    <source>
        <dbReference type="ARBA" id="ARBA00022691"/>
    </source>
</evidence>
<dbReference type="PANTHER" id="PTHR11006">
    <property type="entry name" value="PROTEIN ARGININE N-METHYLTRANSFERASE"/>
    <property type="match status" value="1"/>
</dbReference>
<dbReference type="InterPro" id="IPR055135">
    <property type="entry name" value="PRMT_dom"/>
</dbReference>
<keyword evidence="17" id="KW-1185">Reference proteome</keyword>
<reference evidence="16 17" key="1">
    <citation type="submission" date="2009-11" db="EMBL/GenBank/DDBJ databases">
        <title>Annotation of Allomyces macrogynus ATCC 38327.</title>
        <authorList>
            <consortium name="The Broad Institute Genome Sequencing Platform"/>
            <person name="Russ C."/>
            <person name="Cuomo C."/>
            <person name="Burger G."/>
            <person name="Gray M.W."/>
            <person name="Holland P.W.H."/>
            <person name="King N."/>
            <person name="Lang F.B.F."/>
            <person name="Roger A.J."/>
            <person name="Ruiz-Trillo I."/>
            <person name="Young S.K."/>
            <person name="Zeng Q."/>
            <person name="Gargeya S."/>
            <person name="Fitzgerald M."/>
            <person name="Haas B."/>
            <person name="Abouelleil A."/>
            <person name="Alvarado L."/>
            <person name="Arachchi H.M."/>
            <person name="Berlin A."/>
            <person name="Chapman S.B."/>
            <person name="Gearin G."/>
            <person name="Goldberg J."/>
            <person name="Griggs A."/>
            <person name="Gujja S."/>
            <person name="Hansen M."/>
            <person name="Heiman D."/>
            <person name="Howarth C."/>
            <person name="Larimer J."/>
            <person name="Lui A."/>
            <person name="MacDonald P.J.P."/>
            <person name="McCowen C."/>
            <person name="Montmayeur A."/>
            <person name="Murphy C."/>
            <person name="Neiman D."/>
            <person name="Pearson M."/>
            <person name="Priest M."/>
            <person name="Roberts A."/>
            <person name="Saif S."/>
            <person name="Shea T."/>
            <person name="Sisk P."/>
            <person name="Stolte C."/>
            <person name="Sykes S."/>
            <person name="Wortman J."/>
            <person name="Nusbaum C."/>
            <person name="Birren B."/>
        </authorList>
    </citation>
    <scope>NUCLEOTIDE SEQUENCE [LARGE SCALE GENOMIC DNA]</scope>
    <source>
        <strain evidence="16 17">ATCC 38327</strain>
    </source>
</reference>
<feature type="domain" description="Protein arginine N-methyltransferase" evidence="15">
    <location>
        <begin position="222"/>
        <end position="369"/>
    </location>
</feature>
<keyword evidence="10" id="KW-0804">Transcription</keyword>
<dbReference type="EC" id="2.1.1.319" evidence="3"/>
<dbReference type="Pfam" id="PF06325">
    <property type="entry name" value="PrmA"/>
    <property type="match status" value="1"/>
</dbReference>
<keyword evidence="5 13" id="KW-0489">Methyltransferase</keyword>
<dbReference type="CDD" id="cd02440">
    <property type="entry name" value="AdoMet_MTases"/>
    <property type="match status" value="1"/>
</dbReference>
<dbReference type="InterPro" id="IPR025799">
    <property type="entry name" value="Arg_MeTrfase"/>
</dbReference>
<sequence>MASQPPTNVGSTDSAMIHVEFTDLAILQQQQQQQDQRKTGAHEDADDAAPSVEARDPIYFGYYALLTHQQNMLIDSVRTSTYQSAIMQNHHVFQDALVMDVGAGSGVLSYFSAYAGARHVYAVEASNMARRIRQLLARTDTHNTFLKDRVTVVQSKVEDIKEELPKVDVIISEPIGVLLFHERMLESFVYARDKYLKPGGTIFPSSGSIFLSPFTDAILYTETMTKVRFWESTNFYGIDFSPLFDEAKDEYFAMPVVGHFDPKSLMAAPAAPYAMDFTTITREELLDLVIPFEWTVSYTGLIHGIGGWFDLVFTPPPIGDELGSTVSMSTAPNAANTHWQQVRFLLTEPLAVNAGDVVRGWLRCRVNAMRSYMIAGELVVNETPISDPADAGVTEALALHVEERPKWLAERVGSRRRGRWMLHEQTYAYSYQPNAATDAAFKPEFACMYPPSN</sequence>
<evidence type="ECO:0000256" key="4">
    <source>
        <dbReference type="ARBA" id="ARBA00022490"/>
    </source>
</evidence>
<dbReference type="AlphaFoldDB" id="A0A0L0SFE5"/>
<comment type="subcellular location">
    <subcellularLocation>
        <location evidence="2">Cytoplasm</location>
    </subcellularLocation>
    <subcellularLocation>
        <location evidence="1">Nucleus</location>
    </subcellularLocation>
</comment>
<feature type="region of interest" description="Disordered" evidence="14">
    <location>
        <begin position="28"/>
        <end position="50"/>
    </location>
</feature>
<keyword evidence="11" id="KW-0539">Nucleus</keyword>
<evidence type="ECO:0000256" key="9">
    <source>
        <dbReference type="ARBA" id="ARBA00023015"/>
    </source>
</evidence>
<proteinExistence type="predicted"/>
<dbReference type="Gene3D" id="2.70.160.11">
    <property type="entry name" value="Hnrnp arginine n-methyltransferase1"/>
    <property type="match status" value="1"/>
</dbReference>
<dbReference type="GO" id="GO:0070611">
    <property type="term" value="F:histone H3R2 methyltransferase activity"/>
    <property type="evidence" value="ECO:0007669"/>
    <property type="project" value="TreeGrafter"/>
</dbReference>
<dbReference type="GO" id="GO:0005634">
    <property type="term" value="C:nucleus"/>
    <property type="evidence" value="ECO:0007669"/>
    <property type="project" value="UniProtKB-SubCell"/>
</dbReference>
<dbReference type="STRING" id="578462.A0A0L0SFE5"/>
<evidence type="ECO:0000256" key="2">
    <source>
        <dbReference type="ARBA" id="ARBA00004496"/>
    </source>
</evidence>
<name>A0A0L0SFE5_ALLM3</name>
<evidence type="ECO:0000256" key="3">
    <source>
        <dbReference type="ARBA" id="ARBA00011925"/>
    </source>
</evidence>
<evidence type="ECO:0000256" key="10">
    <source>
        <dbReference type="ARBA" id="ARBA00023163"/>
    </source>
</evidence>
<dbReference type="InterPro" id="IPR029063">
    <property type="entry name" value="SAM-dependent_MTases_sf"/>
</dbReference>
<dbReference type="PROSITE" id="PS51678">
    <property type="entry name" value="SAM_MT_PRMT"/>
    <property type="match status" value="1"/>
</dbReference>
<dbReference type="Pfam" id="PF22528">
    <property type="entry name" value="PRMT_C"/>
    <property type="match status" value="1"/>
</dbReference>
<accession>A0A0L0SFE5</accession>
<keyword evidence="7 13" id="KW-0949">S-adenosyl-L-methionine</keyword>
<evidence type="ECO:0000256" key="14">
    <source>
        <dbReference type="SAM" id="MobiDB-lite"/>
    </source>
</evidence>
<keyword evidence="8" id="KW-0156">Chromatin regulator</keyword>
<dbReference type="GO" id="GO:0032259">
    <property type="term" value="P:methylation"/>
    <property type="evidence" value="ECO:0007669"/>
    <property type="project" value="UniProtKB-KW"/>
</dbReference>
<dbReference type="PANTHER" id="PTHR11006:SF10">
    <property type="entry name" value="HISTONE-ARGININE METHYLTRANSFERASE CARMER-RELATED"/>
    <property type="match status" value="1"/>
</dbReference>
<protein>
    <recommendedName>
        <fullName evidence="3">type I protein arginine methyltransferase</fullName>
        <ecNumber evidence="3">2.1.1.319</ecNumber>
    </recommendedName>
</protein>
<keyword evidence="9" id="KW-0805">Transcription regulation</keyword>
<organism evidence="16 17">
    <name type="scientific">Allomyces macrogynus (strain ATCC 38327)</name>
    <name type="common">Allomyces javanicus var. macrogynus</name>
    <dbReference type="NCBI Taxonomy" id="578462"/>
    <lineage>
        <taxon>Eukaryota</taxon>
        <taxon>Fungi</taxon>
        <taxon>Fungi incertae sedis</taxon>
        <taxon>Blastocladiomycota</taxon>
        <taxon>Blastocladiomycetes</taxon>
        <taxon>Blastocladiales</taxon>
        <taxon>Blastocladiaceae</taxon>
        <taxon>Allomyces</taxon>
    </lineage>
</organism>
<evidence type="ECO:0000259" key="15">
    <source>
        <dbReference type="Pfam" id="PF22528"/>
    </source>
</evidence>
<dbReference type="SUPFAM" id="SSF53335">
    <property type="entry name" value="S-adenosyl-L-methionine-dependent methyltransferases"/>
    <property type="match status" value="1"/>
</dbReference>
<dbReference type="VEuPathDB" id="FungiDB:AMAG_06844"/>